<reference evidence="2 3" key="1">
    <citation type="submission" date="2016-11" db="EMBL/GenBank/DDBJ databases">
        <title>Study of marine rhodopsin-containing bacteria.</title>
        <authorList>
            <person name="Yoshizawa S."/>
            <person name="Kumagai Y."/>
            <person name="Kogure K."/>
        </authorList>
    </citation>
    <scope>NUCLEOTIDE SEQUENCE [LARGE SCALE GENOMIC DNA]</scope>
    <source>
        <strain evidence="2 3">SAORIC-28</strain>
    </source>
</reference>
<dbReference type="EMBL" id="MQWD01000001">
    <property type="protein sequence ID" value="PAP76411.1"/>
    <property type="molecule type" value="Genomic_DNA"/>
</dbReference>
<dbReference type="AlphaFoldDB" id="A0A271IYS8"/>
<accession>A0A271IYS8</accession>
<comment type="caution">
    <text evidence="2">The sequence shown here is derived from an EMBL/GenBank/DDBJ whole genome shotgun (WGS) entry which is preliminary data.</text>
</comment>
<feature type="signal peptide" evidence="1">
    <location>
        <begin position="1"/>
        <end position="21"/>
    </location>
</feature>
<gene>
    <name evidence="2" type="ORF">BSZ37_08120</name>
</gene>
<proteinExistence type="predicted"/>
<feature type="chain" id="PRO_5013397848" evidence="1">
    <location>
        <begin position="22"/>
        <end position="286"/>
    </location>
</feature>
<sequence length="286" mass="28906">MARSLLAALVAVLAFAQAAQAQSDALRRVVLADGTVLVGFVADEGADPVVLTTESGVEQRIPRAQVVEIAPLIAGRFFRLDPTRTRLVLSPTGRTLGGGRTRVGTLLYIVPNATVGLNDRLDLGGTLFFSFGSDYLSAVPVVGAKFGVVDTGSFALAVGGNVGTALGEDTDGTFVATPYAAVTIGDEIRSLSASVTGLIGASLSAGDIDAADGVLLAVGGEAQLNNGVKILADVGVPIAEGGSGAVVAPGVRFFGDRYSVDLFGVLGVADGEFGGFAPIGNFAFNF</sequence>
<keyword evidence="3" id="KW-1185">Reference proteome</keyword>
<name>A0A271IYS8_9BACT</name>
<dbReference type="Proteomes" id="UP000216339">
    <property type="component" value="Unassembled WGS sequence"/>
</dbReference>
<evidence type="ECO:0000313" key="2">
    <source>
        <dbReference type="EMBL" id="PAP76411.1"/>
    </source>
</evidence>
<evidence type="ECO:0000313" key="3">
    <source>
        <dbReference type="Proteomes" id="UP000216339"/>
    </source>
</evidence>
<evidence type="ECO:0000256" key="1">
    <source>
        <dbReference type="SAM" id="SignalP"/>
    </source>
</evidence>
<protein>
    <submittedName>
        <fullName evidence="2">Uncharacterized protein</fullName>
    </submittedName>
</protein>
<dbReference type="RefSeq" id="WP_095510068.1">
    <property type="nucleotide sequence ID" value="NZ_MQWD01000001.1"/>
</dbReference>
<keyword evidence="1" id="KW-0732">Signal</keyword>
<organism evidence="2 3">
    <name type="scientific">Rubrivirga marina</name>
    <dbReference type="NCBI Taxonomy" id="1196024"/>
    <lineage>
        <taxon>Bacteria</taxon>
        <taxon>Pseudomonadati</taxon>
        <taxon>Rhodothermota</taxon>
        <taxon>Rhodothermia</taxon>
        <taxon>Rhodothermales</taxon>
        <taxon>Rubricoccaceae</taxon>
        <taxon>Rubrivirga</taxon>
    </lineage>
</organism>